<name>A0ABX1RBV0_9PSEU</name>
<dbReference type="Proteomes" id="UP001296706">
    <property type="component" value="Unassembled WGS sequence"/>
</dbReference>
<protein>
    <submittedName>
        <fullName evidence="2">Hemerythrin domain-containing protein</fullName>
    </submittedName>
</protein>
<sequence length="233" mass="25842">MTTSEVSTGEAHFDGREMLMVHHMFRREFGLMPRLVRSVATRDTARAQIVADHIATLSGVLHHHHHSEDVQVWPVLRERVKDADARMVDLMGTQHEEVEKAVSEVDAALQVWRASAAAEDRDALAGAIEWLLPLLRGHMRTEEANVVPVMERYITAAEWNRMVQAGAGEADPEAMPLMLGMVMYEGDPEIIDAIIGNMPPEVRPVIGQLAADAFAAHSERIHGTPTPPRSTEI</sequence>
<keyword evidence="3" id="KW-1185">Reference proteome</keyword>
<evidence type="ECO:0000313" key="3">
    <source>
        <dbReference type="Proteomes" id="UP001296706"/>
    </source>
</evidence>
<dbReference type="Pfam" id="PF01814">
    <property type="entry name" value="Hemerythrin"/>
    <property type="match status" value="1"/>
</dbReference>
<dbReference type="EMBL" id="JAAXKY010000021">
    <property type="protein sequence ID" value="NMH77271.1"/>
    <property type="molecule type" value="Genomic_DNA"/>
</dbReference>
<evidence type="ECO:0000259" key="1">
    <source>
        <dbReference type="Pfam" id="PF01814"/>
    </source>
</evidence>
<organism evidence="2 3">
    <name type="scientific">Pseudonocardia xinjiangensis</name>
    <dbReference type="NCBI Taxonomy" id="75289"/>
    <lineage>
        <taxon>Bacteria</taxon>
        <taxon>Bacillati</taxon>
        <taxon>Actinomycetota</taxon>
        <taxon>Actinomycetes</taxon>
        <taxon>Pseudonocardiales</taxon>
        <taxon>Pseudonocardiaceae</taxon>
        <taxon>Pseudonocardia</taxon>
    </lineage>
</organism>
<dbReference type="InterPro" id="IPR012312">
    <property type="entry name" value="Hemerythrin-like"/>
</dbReference>
<comment type="caution">
    <text evidence="2">The sequence shown here is derived from an EMBL/GenBank/DDBJ whole genome shotgun (WGS) entry which is preliminary data.</text>
</comment>
<gene>
    <name evidence="2" type="ORF">HF577_09230</name>
</gene>
<evidence type="ECO:0000313" key="2">
    <source>
        <dbReference type="EMBL" id="NMH77271.1"/>
    </source>
</evidence>
<dbReference type="CDD" id="cd12108">
    <property type="entry name" value="Hr-like"/>
    <property type="match status" value="1"/>
</dbReference>
<dbReference type="Gene3D" id="1.20.120.520">
    <property type="entry name" value="nmb1532 protein domain like"/>
    <property type="match status" value="1"/>
</dbReference>
<dbReference type="RefSeq" id="WP_169395340.1">
    <property type="nucleotide sequence ID" value="NZ_BAAAJH010000010.1"/>
</dbReference>
<accession>A0ABX1RBV0</accession>
<feature type="domain" description="Hemerythrin-like" evidence="1">
    <location>
        <begin position="18"/>
        <end position="148"/>
    </location>
</feature>
<proteinExistence type="predicted"/>
<reference evidence="2 3" key="1">
    <citation type="submission" date="2020-04" db="EMBL/GenBank/DDBJ databases">
        <authorList>
            <person name="Klaysubun C."/>
            <person name="Duangmal K."/>
            <person name="Lipun K."/>
        </authorList>
    </citation>
    <scope>NUCLEOTIDE SEQUENCE [LARGE SCALE GENOMIC DNA]</scope>
    <source>
        <strain evidence="2 3">JCM 11839</strain>
    </source>
</reference>